<dbReference type="Proteomes" id="UP001302978">
    <property type="component" value="Chromosome"/>
</dbReference>
<evidence type="ECO:0000313" key="2">
    <source>
        <dbReference type="EMBL" id="WNY24081.1"/>
    </source>
</evidence>
<name>A0AA96ZUA1_9EURY</name>
<evidence type="ECO:0000313" key="3">
    <source>
        <dbReference type="Proteomes" id="UP001302978"/>
    </source>
</evidence>
<dbReference type="EMBL" id="CP131059">
    <property type="protein sequence ID" value="WNY24081.1"/>
    <property type="molecule type" value="Genomic_DNA"/>
</dbReference>
<evidence type="ECO:0008006" key="4">
    <source>
        <dbReference type="Google" id="ProtNLM"/>
    </source>
</evidence>
<organism evidence="2 3">
    <name type="scientific">Methanimicrococcus hongohii</name>
    <dbReference type="NCBI Taxonomy" id="3028295"/>
    <lineage>
        <taxon>Archaea</taxon>
        <taxon>Methanobacteriati</taxon>
        <taxon>Methanobacteriota</taxon>
        <taxon>Stenosarchaea group</taxon>
        <taxon>Methanomicrobia</taxon>
        <taxon>Methanosarcinales</taxon>
        <taxon>Methanosarcinaceae</taxon>
        <taxon>Methanimicrococcus</taxon>
    </lineage>
</organism>
<dbReference type="SUPFAM" id="SSF143870">
    <property type="entry name" value="PF0523-like"/>
    <property type="match status" value="1"/>
</dbReference>
<dbReference type="KEGG" id="mehf:MmiHf6_14080"/>
<accession>A0AA96ZUA1</accession>
<sequence>MISIDDLPSFLQSVNVFSEKHNIKIQGFDARKIIDEDHLFFSIHRARDSFSKGENEAKDIGLEALRFSSGQRKIDKAFSMGLIQGENRSIFVFFGESEAQLKEAENAFKAEFELSEIPDLSIDEKKPFLMKQFEITDEELETVGENNLKDLVMERVALVDVTR</sequence>
<gene>
    <name evidence="2" type="ORF">MmiHf6_14080</name>
</gene>
<dbReference type="RefSeq" id="WP_316557252.1">
    <property type="nucleotide sequence ID" value="NZ_CP131059.1"/>
</dbReference>
<comment type="similarity">
    <text evidence="1">Belongs to the CGI121/TPRKB family.</text>
</comment>
<dbReference type="Gene3D" id="3.30.2380.10">
    <property type="entry name" value="CGI121/TPRKB"/>
    <property type="match status" value="1"/>
</dbReference>
<proteinExistence type="inferred from homology"/>
<dbReference type="AlphaFoldDB" id="A0AA96ZUA1"/>
<dbReference type="InterPro" id="IPR036504">
    <property type="entry name" value="CGI121/TPRKB_sf"/>
</dbReference>
<protein>
    <recommendedName>
        <fullName evidence="4">KEOPS complex subunit Cgi121</fullName>
    </recommendedName>
</protein>
<dbReference type="Pfam" id="PF08617">
    <property type="entry name" value="CGI-121"/>
    <property type="match status" value="1"/>
</dbReference>
<dbReference type="InterPro" id="IPR016799">
    <property type="entry name" value="UCP022062"/>
</dbReference>
<keyword evidence="3" id="KW-1185">Reference proteome</keyword>
<dbReference type="InterPro" id="IPR013926">
    <property type="entry name" value="CGI121/TPRKB"/>
</dbReference>
<dbReference type="PIRSF" id="PIRSF022062">
    <property type="entry name" value="UCP022062"/>
    <property type="match status" value="1"/>
</dbReference>
<dbReference type="NCBIfam" id="NF011465">
    <property type="entry name" value="PRK14886.1-1"/>
    <property type="match status" value="1"/>
</dbReference>
<dbReference type="GeneID" id="85195996"/>
<evidence type="ECO:0000256" key="1">
    <source>
        <dbReference type="ARBA" id="ARBA00005546"/>
    </source>
</evidence>
<reference evidence="2 3" key="1">
    <citation type="submission" date="2023-07" db="EMBL/GenBank/DDBJ databases">
        <title>Closed genoem sequence of Methanomicrococcus sp. Hf6.</title>
        <authorList>
            <person name="Poehlein A."/>
            <person name="Protasov E."/>
            <person name="Platt K."/>
            <person name="Reeh H."/>
            <person name="Daniel R."/>
            <person name="Brune A."/>
        </authorList>
    </citation>
    <scope>NUCLEOTIDE SEQUENCE [LARGE SCALE GENOMIC DNA]</scope>
    <source>
        <strain evidence="2 3">Hf6</strain>
    </source>
</reference>